<evidence type="ECO:0000256" key="2">
    <source>
        <dbReference type="SAM" id="SignalP"/>
    </source>
</evidence>
<accession>A0A9W7CM71</accession>
<evidence type="ECO:0000256" key="1">
    <source>
        <dbReference type="ARBA" id="ARBA00023002"/>
    </source>
</evidence>
<dbReference type="Proteomes" id="UP001165160">
    <property type="component" value="Unassembled WGS sequence"/>
</dbReference>
<dbReference type="PANTHER" id="PTHR43539">
    <property type="entry name" value="FLAVIN-BINDING MONOOXYGENASE-LIKE PROTEIN (AFU_ORTHOLOGUE AFUA_4G09220)"/>
    <property type="match status" value="1"/>
</dbReference>
<sequence length="767" mass="87063">MFRLTTFSQLFLAVLLLLALLPSAHTQQQTTYDTIIYDTIIIGCGPAGIQSSIAAQNLKLSYITIESSSNCGSFFETYPRKKSLISFNKVSVPDPFESWDAETYEDYKLRFDWHTMLNSSSKFTTYTDQFYPDSETYLRYLHDVVEQHDLNVMYNTTVRSISEPGPDDSSVRTVSLSTGSKIKTKTIIISTGLKERPIHNPELLSLRFPNSTIYNYTYAPLDCSAYRNKHVLILGNGNAGTELSTHIIKNCAAKRTWIIGHDVLKPSHHTHYVGNVRTENLLVMESYQLKSLDVSVEEPFIEDLSRRSNFVEGSLFHGQDFTQNEIYDEIYDEKLSQIKGRLLSGAANTTNVVIIHCGGFQSNLQTLLPLVKLEKSNQPGTGPGQGRYPKLGSFNSFKDHKNIFAAGAITHGRDYKLSSSGFVHGFRYTSLATVQHISNVLTQAAPQYAFVPSGSLYDTVLKRIQSASSLWHLQTFYSDLFVPVFNPSGYVHIKDVAVTGDMDYMGANAVDDYYSKLETSSTRIPAPDSNTKVHVDVLLNHMVDYLMRNYELYEMYLMTCYQPNVLSCLAKWLPNVQIKVNDKIVLPKEASDFKLYHNDIVQINDRLNMETHSKKITSPSVRYGAGRVLLTFDYGPEFKGCRAVYDNDRAGKGFISPSLYLEKDSRLTDWAGGRAEDTEFLKYENSRWKGWDRVSENEDLFGRWRNADIIEYFTEAIENANGQEERSPGATYAPYKEGARDFWFESYLNGGERVVEHLEYKEAFGVY</sequence>
<protein>
    <recommendedName>
        <fullName evidence="5">FAD/NAD(P)-binding domain-containing protein</fullName>
    </recommendedName>
</protein>
<dbReference type="GO" id="GO:0050660">
    <property type="term" value="F:flavin adenine dinucleotide binding"/>
    <property type="evidence" value="ECO:0007669"/>
    <property type="project" value="TreeGrafter"/>
</dbReference>
<evidence type="ECO:0000313" key="3">
    <source>
        <dbReference type="EMBL" id="GMI07126.1"/>
    </source>
</evidence>
<feature type="signal peptide" evidence="2">
    <location>
        <begin position="1"/>
        <end position="26"/>
    </location>
</feature>
<dbReference type="Pfam" id="PF13738">
    <property type="entry name" value="Pyr_redox_3"/>
    <property type="match status" value="1"/>
</dbReference>
<proteinExistence type="predicted"/>
<dbReference type="PANTHER" id="PTHR43539:SF78">
    <property type="entry name" value="FLAVIN-CONTAINING MONOOXYGENASE"/>
    <property type="match status" value="1"/>
</dbReference>
<keyword evidence="4" id="KW-1185">Reference proteome</keyword>
<evidence type="ECO:0000313" key="4">
    <source>
        <dbReference type="Proteomes" id="UP001165160"/>
    </source>
</evidence>
<dbReference type="InterPro" id="IPR050982">
    <property type="entry name" value="Auxin_biosynth/cation_transpt"/>
</dbReference>
<keyword evidence="1" id="KW-0560">Oxidoreductase</keyword>
<comment type="caution">
    <text evidence="3">The sequence shown here is derived from an EMBL/GenBank/DDBJ whole genome shotgun (WGS) entry which is preliminary data.</text>
</comment>
<dbReference type="EMBL" id="BRXX01000359">
    <property type="protein sequence ID" value="GMI07126.1"/>
    <property type="molecule type" value="Genomic_DNA"/>
</dbReference>
<organism evidence="3 4">
    <name type="scientific">Triparma verrucosa</name>
    <dbReference type="NCBI Taxonomy" id="1606542"/>
    <lineage>
        <taxon>Eukaryota</taxon>
        <taxon>Sar</taxon>
        <taxon>Stramenopiles</taxon>
        <taxon>Ochrophyta</taxon>
        <taxon>Bolidophyceae</taxon>
        <taxon>Parmales</taxon>
        <taxon>Triparmaceae</taxon>
        <taxon>Triparma</taxon>
    </lineage>
</organism>
<feature type="chain" id="PRO_5040779532" description="FAD/NAD(P)-binding domain-containing protein" evidence="2">
    <location>
        <begin position="27"/>
        <end position="767"/>
    </location>
</feature>
<dbReference type="PRINTS" id="PR00368">
    <property type="entry name" value="FADPNR"/>
</dbReference>
<dbReference type="GO" id="GO:0004497">
    <property type="term" value="F:monooxygenase activity"/>
    <property type="evidence" value="ECO:0007669"/>
    <property type="project" value="TreeGrafter"/>
</dbReference>
<name>A0A9W7CM71_9STRA</name>
<reference evidence="4" key="1">
    <citation type="journal article" date="2023" name="Commun. Biol.">
        <title>Genome analysis of Parmales, the sister group of diatoms, reveals the evolutionary specialization of diatoms from phago-mixotrophs to photoautotrophs.</title>
        <authorList>
            <person name="Ban H."/>
            <person name="Sato S."/>
            <person name="Yoshikawa S."/>
            <person name="Yamada K."/>
            <person name="Nakamura Y."/>
            <person name="Ichinomiya M."/>
            <person name="Sato N."/>
            <person name="Blanc-Mathieu R."/>
            <person name="Endo H."/>
            <person name="Kuwata A."/>
            <person name="Ogata H."/>
        </authorList>
    </citation>
    <scope>NUCLEOTIDE SEQUENCE [LARGE SCALE GENOMIC DNA]</scope>
    <source>
        <strain evidence="4">NIES 3699</strain>
    </source>
</reference>
<keyword evidence="2" id="KW-0732">Signal</keyword>
<gene>
    <name evidence="3" type="ORF">TrVE_jg4744</name>
</gene>
<dbReference type="InterPro" id="IPR036188">
    <property type="entry name" value="FAD/NAD-bd_sf"/>
</dbReference>
<dbReference type="SUPFAM" id="SSF51905">
    <property type="entry name" value="FAD/NAD(P)-binding domain"/>
    <property type="match status" value="1"/>
</dbReference>
<evidence type="ECO:0008006" key="5">
    <source>
        <dbReference type="Google" id="ProtNLM"/>
    </source>
</evidence>
<dbReference type="Gene3D" id="3.50.50.60">
    <property type="entry name" value="FAD/NAD(P)-binding domain"/>
    <property type="match status" value="2"/>
</dbReference>
<dbReference type="AlphaFoldDB" id="A0A9W7CM71"/>